<keyword evidence="4" id="KW-0732">Signal</keyword>
<keyword evidence="5" id="KW-0472">Membrane</keyword>
<evidence type="ECO:0000313" key="6">
    <source>
        <dbReference type="EMBL" id="WVZ05413.1"/>
    </source>
</evidence>
<feature type="signal peptide" evidence="4">
    <location>
        <begin position="1"/>
        <end position="24"/>
    </location>
</feature>
<dbReference type="PANTHER" id="PTHR21495">
    <property type="entry name" value="NUCLEOPORIN-RELATED"/>
    <property type="match status" value="1"/>
</dbReference>
<evidence type="ECO:0000256" key="4">
    <source>
        <dbReference type="RuleBase" id="RU363099"/>
    </source>
</evidence>
<evidence type="ECO:0000256" key="2">
    <source>
        <dbReference type="ARBA" id="ARBA00011738"/>
    </source>
</evidence>
<dbReference type="InterPro" id="IPR044859">
    <property type="entry name" value="Allene_oxi_cyc_Dirigent"/>
</dbReference>
<dbReference type="GO" id="GO:0009699">
    <property type="term" value="P:phenylpropanoid biosynthetic process"/>
    <property type="evidence" value="ECO:0007669"/>
    <property type="project" value="UniProtKB-ARBA"/>
</dbReference>
<comment type="subunit">
    <text evidence="2 4">Homodimer.</text>
</comment>
<dbReference type="Gene3D" id="2.40.480.10">
    <property type="entry name" value="Allene oxide cyclase-like"/>
    <property type="match status" value="2"/>
</dbReference>
<sequence length="393" mass="42681">MANSKNLTCTFTIFLSLLFSLTAAKSSTFSRNLSPMSLGFKKEKLSHLHFFFHDIVSGPNPTAVRVAESPSTNSSSTLFGFIAMIDDPLTVGPEPESKVVGKAQGVYGSASQHELGLLMVMNLMFTEGKYNGSTLSLLGRNAVFSTIREMPIIGGSRAFRFARGYAQAKTYTFDLKTGNAVVEYNVYFCLSSHFLLFPTIAMANSRSLTAFFTVIVLSLLFSLATAKSSTFYRSLSRKSLGLNKEKLSHLHFFFHDIVSGPNPTAVRVAEAASTNSSSTLFGFIAMMDDPLTVGPEPGSKLVGKAQGVYGSAAQQETGLLMVMNFVFTEGKYNGSTLSLLGRNAVFSTVREMPIVGGSGAFRFARGYAQAKTHTFDLKTGDAVVEYNVYVFHY</sequence>
<comment type="function">
    <text evidence="4">Dirigent proteins impart stereoselectivity on the phenoxy radical-coupling reaction, yielding optically active lignans from two molecules of coniferyl alcohol in the biosynthesis of lignans, flavonolignans, and alkaloids and thus plays a central role in plant secondary metabolism.</text>
</comment>
<protein>
    <recommendedName>
        <fullName evidence="4">Dirigent protein</fullName>
    </recommendedName>
</protein>
<evidence type="ECO:0000256" key="5">
    <source>
        <dbReference type="SAM" id="Phobius"/>
    </source>
</evidence>
<feature type="chain" id="PRO_5042669935" description="Dirigent protein" evidence="4">
    <location>
        <begin position="25"/>
        <end position="393"/>
    </location>
</feature>
<gene>
    <name evidence="6" type="ORF">V8G54_018759</name>
</gene>
<dbReference type="InterPro" id="IPR004265">
    <property type="entry name" value="Dirigent"/>
</dbReference>
<evidence type="ECO:0000256" key="1">
    <source>
        <dbReference type="ARBA" id="ARBA00010746"/>
    </source>
</evidence>
<evidence type="ECO:0000256" key="3">
    <source>
        <dbReference type="ARBA" id="ARBA00022525"/>
    </source>
</evidence>
<dbReference type="GO" id="GO:0048046">
    <property type="term" value="C:apoplast"/>
    <property type="evidence" value="ECO:0007669"/>
    <property type="project" value="UniProtKB-SubCell"/>
</dbReference>
<dbReference type="AlphaFoldDB" id="A0AAQ3NBC8"/>
<keyword evidence="5" id="KW-1133">Transmembrane helix</keyword>
<dbReference type="Proteomes" id="UP001374535">
    <property type="component" value="Chromosome 6"/>
</dbReference>
<reference evidence="6 7" key="1">
    <citation type="journal article" date="2023" name="Life. Sci Alliance">
        <title>Evolutionary insights into 3D genome organization and epigenetic landscape of Vigna mungo.</title>
        <authorList>
            <person name="Junaid A."/>
            <person name="Singh B."/>
            <person name="Bhatia S."/>
        </authorList>
    </citation>
    <scope>NUCLEOTIDE SEQUENCE [LARGE SCALE GENOMIC DNA]</scope>
    <source>
        <strain evidence="6">Urdbean</strain>
    </source>
</reference>
<keyword evidence="5" id="KW-0812">Transmembrane</keyword>
<comment type="similarity">
    <text evidence="1 4">Belongs to the plant dirigent protein family.</text>
</comment>
<comment type="subcellular location">
    <subcellularLocation>
        <location evidence="4">Secreted</location>
        <location evidence="4">Extracellular space</location>
        <location evidence="4">Apoplast</location>
    </subcellularLocation>
</comment>
<organism evidence="6 7">
    <name type="scientific">Vigna mungo</name>
    <name type="common">Black gram</name>
    <name type="synonym">Phaseolus mungo</name>
    <dbReference type="NCBI Taxonomy" id="3915"/>
    <lineage>
        <taxon>Eukaryota</taxon>
        <taxon>Viridiplantae</taxon>
        <taxon>Streptophyta</taxon>
        <taxon>Embryophyta</taxon>
        <taxon>Tracheophyta</taxon>
        <taxon>Spermatophyta</taxon>
        <taxon>Magnoliopsida</taxon>
        <taxon>eudicotyledons</taxon>
        <taxon>Gunneridae</taxon>
        <taxon>Pentapetalae</taxon>
        <taxon>rosids</taxon>
        <taxon>fabids</taxon>
        <taxon>Fabales</taxon>
        <taxon>Fabaceae</taxon>
        <taxon>Papilionoideae</taxon>
        <taxon>50 kb inversion clade</taxon>
        <taxon>NPAAA clade</taxon>
        <taxon>indigoferoid/millettioid clade</taxon>
        <taxon>Phaseoleae</taxon>
        <taxon>Vigna</taxon>
    </lineage>
</organism>
<accession>A0AAQ3NBC8</accession>
<dbReference type="Pfam" id="PF03018">
    <property type="entry name" value="Dirigent"/>
    <property type="match status" value="2"/>
</dbReference>
<keyword evidence="3 4" id="KW-0964">Secreted</keyword>
<keyword evidence="7" id="KW-1185">Reference proteome</keyword>
<evidence type="ECO:0000313" key="7">
    <source>
        <dbReference type="Proteomes" id="UP001374535"/>
    </source>
</evidence>
<name>A0AAQ3NBC8_VIGMU</name>
<feature type="transmembrane region" description="Helical" evidence="5">
    <location>
        <begin position="208"/>
        <end position="226"/>
    </location>
</feature>
<keyword evidence="4" id="KW-0052">Apoplast</keyword>
<dbReference type="EMBL" id="CP144695">
    <property type="protein sequence ID" value="WVZ05413.1"/>
    <property type="molecule type" value="Genomic_DNA"/>
</dbReference>
<proteinExistence type="inferred from homology"/>